<organism evidence="2 3">
    <name type="scientific">Lasiodiplodia theobromae</name>
    <dbReference type="NCBI Taxonomy" id="45133"/>
    <lineage>
        <taxon>Eukaryota</taxon>
        <taxon>Fungi</taxon>
        <taxon>Dikarya</taxon>
        <taxon>Ascomycota</taxon>
        <taxon>Pezizomycotina</taxon>
        <taxon>Dothideomycetes</taxon>
        <taxon>Dothideomycetes incertae sedis</taxon>
        <taxon>Botryosphaeriales</taxon>
        <taxon>Botryosphaeriaceae</taxon>
        <taxon>Lasiodiplodia</taxon>
    </lineage>
</organism>
<dbReference type="EMBL" id="VCHE01000077">
    <property type="protein sequence ID" value="KAB2572503.1"/>
    <property type="molecule type" value="Genomic_DNA"/>
</dbReference>
<evidence type="ECO:0000259" key="1">
    <source>
        <dbReference type="Pfam" id="PF12770"/>
    </source>
</evidence>
<dbReference type="InterPro" id="IPR024983">
    <property type="entry name" value="CHAT_dom"/>
</dbReference>
<reference evidence="2 3" key="1">
    <citation type="journal article" date="2019" name="Sci. Rep.">
        <title>A multi-omics analysis of the grapevine pathogen Lasiodiplodia theobromae reveals that temperature affects the expression of virulence- and pathogenicity-related genes.</title>
        <authorList>
            <person name="Felix C."/>
            <person name="Meneses R."/>
            <person name="Goncalves M.F.M."/>
            <person name="Tilleman L."/>
            <person name="Duarte A.S."/>
            <person name="Jorrin-Novo J.V."/>
            <person name="Van de Peer Y."/>
            <person name="Deforce D."/>
            <person name="Van Nieuwerburgh F."/>
            <person name="Esteves A.C."/>
            <person name="Alves A."/>
        </authorList>
    </citation>
    <scope>NUCLEOTIDE SEQUENCE [LARGE SCALE GENOMIC DNA]</scope>
    <source>
        <strain evidence="2 3">LA-SOL3</strain>
    </source>
</reference>
<sequence length="596" mass="65106">MFENENLVTLDKALTASREAVETTADDDPELAQRLNNLGIIEILQGLNIHSKGKHFPKARDHFLKAARHEFAHPLVRISAGLRVGRMFLQGREPKMADDVLQEVMSLIPSISPRSNSAEDLQDVLTGVTGLSNLAAAAALEAGSSSDEAAWKALQTLESGRCVIAGLRMSAGTANSADDSSQISGRRDEITRLASQGPIITFNVERARSDAIVVTSKGVKVLSLPDLKYEELEKGLQVILNGGAHSSRKATTASEDSLAKSPFALFQELGVSDQMIEEAVTLDTEEMRAHASEERHIRVKVKREDRTVDGFLKWIWKAAVKPVLDSIDDTEMQPSRRVWWVTSGLMGLAPIHAAGFHAKGSGDNTLSRVVSSYISSFKALKFARERKAVSSPELKMLEITMPTSPSGHGNLNVTFEEQAIRDVFKEKVTKLVHPTPKQVLEHLPTHSFAHFACHGLSVPGDPSQSGLLLVEDGNAAILTVGDLEQVNLEQAQIAYLSACSTAELSNVRLMDEAIHLANTFQIAGFQHVVGTVWAANDEAAGQIARRFYANLFELGPDESGEQQVARAVHKAVVEYRDSGEIRRDIWKWAPFIHIGV</sequence>
<proteinExistence type="predicted"/>
<accession>A0A5N5D462</accession>
<dbReference type="Pfam" id="PF12770">
    <property type="entry name" value="CHAT"/>
    <property type="match status" value="1"/>
</dbReference>
<keyword evidence="3" id="KW-1185">Reference proteome</keyword>
<dbReference type="Proteomes" id="UP000325902">
    <property type="component" value="Unassembled WGS sequence"/>
</dbReference>
<evidence type="ECO:0000313" key="3">
    <source>
        <dbReference type="Proteomes" id="UP000325902"/>
    </source>
</evidence>
<protein>
    <recommendedName>
        <fullName evidence="1">CHAT domain-containing protein</fullName>
    </recommendedName>
</protein>
<dbReference type="AlphaFoldDB" id="A0A5N5D462"/>
<comment type="caution">
    <text evidence="2">The sequence shown here is derived from an EMBL/GenBank/DDBJ whole genome shotgun (WGS) entry which is preliminary data.</text>
</comment>
<feature type="domain" description="CHAT" evidence="1">
    <location>
        <begin position="311"/>
        <end position="595"/>
    </location>
</feature>
<dbReference type="OrthoDB" id="9991317at2759"/>
<gene>
    <name evidence="2" type="ORF">DBV05_g8840</name>
</gene>
<name>A0A5N5D462_9PEZI</name>
<evidence type="ECO:0000313" key="2">
    <source>
        <dbReference type="EMBL" id="KAB2572503.1"/>
    </source>
</evidence>